<dbReference type="Proteomes" id="UP000317835">
    <property type="component" value="Chromosome"/>
</dbReference>
<protein>
    <submittedName>
        <fullName evidence="1">Uncharacterized protein</fullName>
    </submittedName>
</protein>
<dbReference type="KEGG" id="tpla:ElP_35800"/>
<proteinExistence type="predicted"/>
<accession>A0A518H4B9</accession>
<reference evidence="1 2" key="1">
    <citation type="submission" date="2019-02" db="EMBL/GenBank/DDBJ databases">
        <title>Deep-cultivation of Planctomycetes and their phenomic and genomic characterization uncovers novel biology.</title>
        <authorList>
            <person name="Wiegand S."/>
            <person name="Jogler M."/>
            <person name="Boedeker C."/>
            <person name="Pinto D."/>
            <person name="Vollmers J."/>
            <person name="Rivas-Marin E."/>
            <person name="Kohn T."/>
            <person name="Peeters S.H."/>
            <person name="Heuer A."/>
            <person name="Rast P."/>
            <person name="Oberbeckmann S."/>
            <person name="Bunk B."/>
            <person name="Jeske O."/>
            <person name="Meyerdierks A."/>
            <person name="Storesund J.E."/>
            <person name="Kallscheuer N."/>
            <person name="Luecker S."/>
            <person name="Lage O.M."/>
            <person name="Pohl T."/>
            <person name="Merkel B.J."/>
            <person name="Hornburger P."/>
            <person name="Mueller R.-W."/>
            <person name="Bruemmer F."/>
            <person name="Labrenz M."/>
            <person name="Spormann A.M."/>
            <person name="Op den Camp H."/>
            <person name="Overmann J."/>
            <person name="Amann R."/>
            <person name="Jetten M.S.M."/>
            <person name="Mascher T."/>
            <person name="Medema M.H."/>
            <person name="Devos D.P."/>
            <person name="Kaster A.-K."/>
            <person name="Ovreas L."/>
            <person name="Rohde M."/>
            <person name="Galperin M.Y."/>
            <person name="Jogler C."/>
        </authorList>
    </citation>
    <scope>NUCLEOTIDE SEQUENCE [LARGE SCALE GENOMIC DNA]</scope>
    <source>
        <strain evidence="1 2">ElP</strain>
    </source>
</reference>
<evidence type="ECO:0000313" key="1">
    <source>
        <dbReference type="EMBL" id="QDV35676.1"/>
    </source>
</evidence>
<dbReference type="AlphaFoldDB" id="A0A518H4B9"/>
<dbReference type="RefSeq" id="WP_145271407.1">
    <property type="nucleotide sequence ID" value="NZ_CP036426.1"/>
</dbReference>
<gene>
    <name evidence="1" type="ORF">ElP_35800</name>
</gene>
<dbReference type="OrthoDB" id="1227232at2"/>
<name>A0A518H4B9_9BACT</name>
<evidence type="ECO:0000313" key="2">
    <source>
        <dbReference type="Proteomes" id="UP000317835"/>
    </source>
</evidence>
<organism evidence="1 2">
    <name type="scientific">Tautonia plasticadhaerens</name>
    <dbReference type="NCBI Taxonomy" id="2527974"/>
    <lineage>
        <taxon>Bacteria</taxon>
        <taxon>Pseudomonadati</taxon>
        <taxon>Planctomycetota</taxon>
        <taxon>Planctomycetia</taxon>
        <taxon>Isosphaerales</taxon>
        <taxon>Isosphaeraceae</taxon>
        <taxon>Tautonia</taxon>
    </lineage>
</organism>
<keyword evidence="2" id="KW-1185">Reference proteome</keyword>
<sequence length="331" mass="37430">MQPSELVAYFCKMIPQKYPDHMFCYFSANAAKGNIKPFVFGLIQALGTIEDASPEYAFSMIDRMASMPGAGEKQYEALLQILCEIYVTAGAVEAADRTGDGKILFAHEPGQKGKKNPEFESCANEVWYAVEVKTPELIAYSRQRQSKSYQFTARVPVTTDFRDSIETTNPRDNPVKDFLISANEKLQAYAQFRSDAFRILTLVWDDFCQEPIAALLNPLSGLFTDRSFCKAKDGKPTTFPFVDAVEICRCQHQIIRSTREESMIDGELLPFVYHHQGYPPKVLIDNPIGRRIPDILLAPLNVERLSPVMGAEYHPTDYIIWLSGRNSDKQQ</sequence>
<dbReference type="EMBL" id="CP036426">
    <property type="protein sequence ID" value="QDV35676.1"/>
    <property type="molecule type" value="Genomic_DNA"/>
</dbReference>